<dbReference type="Pfam" id="PF08665">
    <property type="entry name" value="PglZ"/>
    <property type="match status" value="1"/>
</dbReference>
<reference evidence="1 2" key="1">
    <citation type="submission" date="2018-05" db="EMBL/GenBank/DDBJ databases">
        <title>Complete genome sequence of Megasphaera sp. AJH120T, isolated from the ceca of a chicken.</title>
        <authorList>
            <person name="Maki J."/>
            <person name="Looft T."/>
        </authorList>
    </citation>
    <scope>NUCLEOTIDE SEQUENCE [LARGE SCALE GENOMIC DNA]</scope>
    <source>
        <strain evidence="1 2">AJH120</strain>
    </source>
</reference>
<name>A0A346B015_9FIRM</name>
<sequence>MAELNLKQIEDRLNEEFRTSGDENRKLVFWYDDRAEFAEDVDSLQLDNAKILHLMPDNQFATKLFLEREDRTTNYLIYAPFSKPDVHENHLEDILLYSRRFYADRASLLAVDLGIGEEWKPVLEAHIRFFANKERTKKFYDLGISQYDGTTIRLGMICALAGARTCSLEEALRIVLDEESQENHRIFNELARYDLMDSFWDLCARHFGLAWENPSIAKLVLALFVTCAAHEIMETVPNSWEPFKMRKTGNAIAFLDSMMNSVVYQAVFDRLSLFASQQLHVADSLKTYPLESLIACGCFADVDTLLIQWIAGRLEAEDVDAHLGDYRIPALCEFRKKTHFGQQREHIYDMFICAIRLEMLTRQSYPDGFQNIIKDYKNHLYQIDTDYRHFYYHLDKLADASAYEPLRILIENIYTNEYLGKLLPEWNAGIMEDKVLSVIPLQRDFYDHYVANSKDRVVVIISDAMRYETGRELFDRLADNPRSEVKIEAMLSTLPSYTRLGMSALLPHQKLELSPEGKELVDGAYCIDIQSREKALQARQPLARCVSFDDLKHMKTRDMRDIFTGQQVIYVYHDQIDVRGEHAEDEVFQACEEAVKEILDFIEKVHNGANTHHFIVTADHGFIYKRNKVQESDKIGNVHHHDIVKRRYIISQEGIQEDGVQNLNLGYLLGNEDSRMVSFPIGTSVFKTRGSGGQNYVHGGSSPQEMLVPVIEVHMERGKADMRTVQVRFINTISKITNLITTLDFIQSEPIGDAVKEATYLIGFMDAEGQPISNEITYVADSREEDPAKRTFRLRFTFKNQDYDINQSYFLVIKNVETGIVVFRHPFIMDLPFAGDFGFDL</sequence>
<dbReference type="OrthoDB" id="9769734at2"/>
<evidence type="ECO:0000313" key="1">
    <source>
        <dbReference type="EMBL" id="AXL21458.1"/>
    </source>
</evidence>
<protein>
    <submittedName>
        <fullName evidence="1">BREX-1 system phosphatase PglZ type A</fullName>
    </submittedName>
</protein>
<dbReference type="Proteomes" id="UP000254337">
    <property type="component" value="Chromosome"/>
</dbReference>
<accession>A0A346B015</accession>
<dbReference type="EMBL" id="CP029462">
    <property type="protein sequence ID" value="AXL21458.1"/>
    <property type="molecule type" value="Genomic_DNA"/>
</dbReference>
<dbReference type="InterPro" id="IPR014060">
    <property type="entry name" value="PglZ"/>
</dbReference>
<dbReference type="KEGG" id="meg:DKB62_07710"/>
<evidence type="ECO:0000313" key="2">
    <source>
        <dbReference type="Proteomes" id="UP000254337"/>
    </source>
</evidence>
<proteinExistence type="predicted"/>
<organism evidence="1 2">
    <name type="scientific">Megasphaera stantonii</name>
    <dbReference type="NCBI Taxonomy" id="2144175"/>
    <lineage>
        <taxon>Bacteria</taxon>
        <taxon>Bacillati</taxon>
        <taxon>Bacillota</taxon>
        <taxon>Negativicutes</taxon>
        <taxon>Veillonellales</taxon>
        <taxon>Veillonellaceae</taxon>
        <taxon>Megasphaera</taxon>
    </lineage>
</organism>
<dbReference type="AlphaFoldDB" id="A0A346B015"/>
<dbReference type="NCBIfam" id="TIGR02687">
    <property type="entry name" value="BREX-1 system phosphatase PglZ type A"/>
    <property type="match status" value="1"/>
</dbReference>
<gene>
    <name evidence="1" type="primary">pglZ</name>
    <name evidence="1" type="ORF">DKB62_07710</name>
</gene>
<dbReference type="RefSeq" id="WP_107195320.1">
    <property type="nucleotide sequence ID" value="NZ_CP029462.1"/>
</dbReference>
<keyword evidence="2" id="KW-1185">Reference proteome</keyword>